<evidence type="ECO:0000313" key="2">
    <source>
        <dbReference type="Proteomes" id="UP001156484"/>
    </source>
</evidence>
<dbReference type="EMBL" id="CP107551">
    <property type="protein sequence ID" value="UYP19775.1"/>
    <property type="molecule type" value="Genomic_DNA"/>
</dbReference>
<dbReference type="Proteomes" id="UP001156484">
    <property type="component" value="Chromosome"/>
</dbReference>
<gene>
    <name evidence="1" type="ORF">OED52_04245</name>
</gene>
<name>A0ACD4DI83_9NOCA</name>
<reference evidence="1" key="1">
    <citation type="submission" date="2022-10" db="EMBL/GenBank/DDBJ databases">
        <title>Rhodococcus ferula Z13 complete genome.</title>
        <authorList>
            <person name="Long X."/>
            <person name="Zang M."/>
        </authorList>
    </citation>
    <scope>NUCLEOTIDE SEQUENCE</scope>
    <source>
        <strain evidence="1">Z13</strain>
    </source>
</reference>
<protein>
    <submittedName>
        <fullName evidence="1">Uncharacterized protein</fullName>
    </submittedName>
</protein>
<organism evidence="1 2">
    <name type="scientific">Rhodococcus sacchari</name>
    <dbReference type="NCBI Taxonomy" id="2962047"/>
    <lineage>
        <taxon>Bacteria</taxon>
        <taxon>Bacillati</taxon>
        <taxon>Actinomycetota</taxon>
        <taxon>Actinomycetes</taxon>
        <taxon>Mycobacteriales</taxon>
        <taxon>Nocardiaceae</taxon>
        <taxon>Rhodococcus</taxon>
    </lineage>
</organism>
<keyword evidence="2" id="KW-1185">Reference proteome</keyword>
<evidence type="ECO:0000313" key="1">
    <source>
        <dbReference type="EMBL" id="UYP19775.1"/>
    </source>
</evidence>
<accession>A0ACD4DI83</accession>
<proteinExistence type="predicted"/>
<sequence length="67" mass="7676">MWLYMVGSPYPQRLGIVGTDEHPITVVHLPRKDQFHLRCRCGWTAIGVTLNHARMLTGRHAPDQQPD</sequence>